<name>A0ABS0L4E0_9BACT</name>
<organism evidence="2 3">
    <name type="scientific">Hymenobacter guriensis</name>
    <dbReference type="NCBI Taxonomy" id="2793065"/>
    <lineage>
        <taxon>Bacteria</taxon>
        <taxon>Pseudomonadati</taxon>
        <taxon>Bacteroidota</taxon>
        <taxon>Cytophagia</taxon>
        <taxon>Cytophagales</taxon>
        <taxon>Hymenobacteraceae</taxon>
        <taxon>Hymenobacter</taxon>
    </lineage>
</organism>
<dbReference type="EMBL" id="JADWYK010000010">
    <property type="protein sequence ID" value="MBG8554973.1"/>
    <property type="molecule type" value="Genomic_DNA"/>
</dbReference>
<sequence length="179" mass="18562">MDNYLGEIRVFAGNYAPQGWALCNGQLLAISDYDALYTLIGTTYGGDGQQSFAVPSLQSRVVVGQGQSMQGTNYPVGMAAGQETVTLTTLEMPVHQHPIFNINVNAITGGTAQASPAGAYYGEQGAKAYAAASSGQTLNAGTVTGRSTPAGGGQPHNNIQPVLALNYIIALQGIYPSFD</sequence>
<protein>
    <submittedName>
        <fullName evidence="2">Phage tail protein</fullName>
    </submittedName>
</protein>
<feature type="domain" description="Phage tail collar" evidence="1">
    <location>
        <begin position="6"/>
        <end position="62"/>
    </location>
</feature>
<dbReference type="SUPFAM" id="SSF88874">
    <property type="entry name" value="Receptor-binding domain of short tail fibre protein gp12"/>
    <property type="match status" value="1"/>
</dbReference>
<proteinExistence type="predicted"/>
<keyword evidence="3" id="KW-1185">Reference proteome</keyword>
<dbReference type="InterPro" id="IPR037053">
    <property type="entry name" value="Phage_tail_collar_dom_sf"/>
</dbReference>
<dbReference type="Gene3D" id="3.90.1340.10">
    <property type="entry name" value="Phage tail collar domain"/>
    <property type="match status" value="1"/>
</dbReference>
<dbReference type="InterPro" id="IPR011083">
    <property type="entry name" value="Phage_tail_collar_dom"/>
</dbReference>
<evidence type="ECO:0000313" key="3">
    <source>
        <dbReference type="Proteomes" id="UP000601099"/>
    </source>
</evidence>
<comment type="caution">
    <text evidence="2">The sequence shown here is derived from an EMBL/GenBank/DDBJ whole genome shotgun (WGS) entry which is preliminary data.</text>
</comment>
<dbReference type="RefSeq" id="WP_196955995.1">
    <property type="nucleotide sequence ID" value="NZ_JADWYK010000010.1"/>
</dbReference>
<dbReference type="Pfam" id="PF07484">
    <property type="entry name" value="Collar"/>
    <property type="match status" value="1"/>
</dbReference>
<accession>A0ABS0L4E0</accession>
<dbReference type="Proteomes" id="UP000601099">
    <property type="component" value="Unassembled WGS sequence"/>
</dbReference>
<evidence type="ECO:0000313" key="2">
    <source>
        <dbReference type="EMBL" id="MBG8554973.1"/>
    </source>
</evidence>
<gene>
    <name evidence="2" type="ORF">I5L79_15565</name>
</gene>
<evidence type="ECO:0000259" key="1">
    <source>
        <dbReference type="Pfam" id="PF07484"/>
    </source>
</evidence>
<reference evidence="2 3" key="1">
    <citation type="submission" date="2020-11" db="EMBL/GenBank/DDBJ databases">
        <title>Hymenobacter sp.</title>
        <authorList>
            <person name="Kim M.K."/>
        </authorList>
    </citation>
    <scope>NUCLEOTIDE SEQUENCE [LARGE SCALE GENOMIC DNA]</scope>
    <source>
        <strain evidence="2 3">BT594</strain>
    </source>
</reference>